<dbReference type="CDD" id="cd23279">
    <property type="entry name" value="beta-trefoil_MIR_SDF2-like"/>
    <property type="match status" value="1"/>
</dbReference>
<dbReference type="VEuPathDB" id="TrichDB:TVAG_028970"/>
<dbReference type="VEuPathDB" id="TrichDB:TVAGG3_0594420"/>
<organism evidence="4 5">
    <name type="scientific">Trichomonas vaginalis (strain ATCC PRA-98 / G3)</name>
    <dbReference type="NCBI Taxonomy" id="412133"/>
    <lineage>
        <taxon>Eukaryota</taxon>
        <taxon>Metamonada</taxon>
        <taxon>Parabasalia</taxon>
        <taxon>Trichomonadida</taxon>
        <taxon>Trichomonadidae</taxon>
        <taxon>Trichomonas</taxon>
    </lineage>
</organism>
<feature type="domain" description="MIR" evidence="3">
    <location>
        <begin position="83"/>
        <end position="135"/>
    </location>
</feature>
<gene>
    <name evidence="4" type="ORF">TVAG_028970</name>
</gene>
<reference evidence="4" key="2">
    <citation type="journal article" date="2007" name="Science">
        <title>Draft genome sequence of the sexually transmitted pathogen Trichomonas vaginalis.</title>
        <authorList>
            <person name="Carlton J.M."/>
            <person name="Hirt R.P."/>
            <person name="Silva J.C."/>
            <person name="Delcher A.L."/>
            <person name="Schatz M."/>
            <person name="Zhao Q."/>
            <person name="Wortman J.R."/>
            <person name="Bidwell S.L."/>
            <person name="Alsmark U.C.M."/>
            <person name="Besteiro S."/>
            <person name="Sicheritz-Ponten T."/>
            <person name="Noel C.J."/>
            <person name="Dacks J.B."/>
            <person name="Foster P.G."/>
            <person name="Simillion C."/>
            <person name="Van de Peer Y."/>
            <person name="Miranda-Saavedra D."/>
            <person name="Barton G.J."/>
            <person name="Westrop G.D."/>
            <person name="Mueller S."/>
            <person name="Dessi D."/>
            <person name="Fiori P.L."/>
            <person name="Ren Q."/>
            <person name="Paulsen I."/>
            <person name="Zhang H."/>
            <person name="Bastida-Corcuera F.D."/>
            <person name="Simoes-Barbosa A."/>
            <person name="Brown M.T."/>
            <person name="Hayes R.D."/>
            <person name="Mukherjee M."/>
            <person name="Okumura C.Y."/>
            <person name="Schneider R."/>
            <person name="Smith A.J."/>
            <person name="Vanacova S."/>
            <person name="Villalvazo M."/>
            <person name="Haas B.J."/>
            <person name="Pertea M."/>
            <person name="Feldblyum T.V."/>
            <person name="Utterback T.R."/>
            <person name="Shu C.L."/>
            <person name="Osoegawa K."/>
            <person name="de Jong P.J."/>
            <person name="Hrdy I."/>
            <person name="Horvathova L."/>
            <person name="Zubacova Z."/>
            <person name="Dolezal P."/>
            <person name="Malik S.B."/>
            <person name="Logsdon J.M. Jr."/>
            <person name="Henze K."/>
            <person name="Gupta A."/>
            <person name="Wang C.C."/>
            <person name="Dunne R.L."/>
            <person name="Upcroft J.A."/>
            <person name="Upcroft P."/>
            <person name="White O."/>
            <person name="Salzberg S.L."/>
            <person name="Tang P."/>
            <person name="Chiu C.-H."/>
            <person name="Lee Y.-S."/>
            <person name="Embley T.M."/>
            <person name="Coombs G.H."/>
            <person name="Mottram J.C."/>
            <person name="Tachezy J."/>
            <person name="Fraser-Liggett C.M."/>
            <person name="Johnson P.J."/>
        </authorList>
    </citation>
    <scope>NUCLEOTIDE SEQUENCE [LARGE SCALE GENOMIC DNA]</scope>
    <source>
        <strain evidence="4">G3</strain>
    </source>
</reference>
<evidence type="ECO:0000256" key="1">
    <source>
        <dbReference type="ARBA" id="ARBA00022729"/>
    </source>
</evidence>
<dbReference type="Proteomes" id="UP000001542">
    <property type="component" value="Unassembled WGS sequence"/>
</dbReference>
<dbReference type="Gene3D" id="2.80.10.50">
    <property type="match status" value="1"/>
</dbReference>
<reference evidence="4" key="1">
    <citation type="submission" date="2006-10" db="EMBL/GenBank/DDBJ databases">
        <authorList>
            <person name="Amadeo P."/>
            <person name="Zhao Q."/>
            <person name="Wortman J."/>
            <person name="Fraser-Liggett C."/>
            <person name="Carlton J."/>
        </authorList>
    </citation>
    <scope>NUCLEOTIDE SEQUENCE</scope>
    <source>
        <strain evidence="4">G3</strain>
    </source>
</reference>
<keyword evidence="1" id="KW-0732">Signal</keyword>
<dbReference type="SUPFAM" id="SSF82109">
    <property type="entry name" value="MIR domain"/>
    <property type="match status" value="1"/>
</dbReference>
<dbReference type="InterPro" id="IPR016093">
    <property type="entry name" value="MIR_motif"/>
</dbReference>
<dbReference type="eggNOG" id="KOG3358">
    <property type="taxonomic scope" value="Eukaryota"/>
</dbReference>
<feature type="domain" description="MIR" evidence="3">
    <location>
        <begin position="19"/>
        <end position="75"/>
    </location>
</feature>
<accession>A2F4Y9</accession>
<dbReference type="PANTHER" id="PTHR46809:SF2">
    <property type="entry name" value="GH21273P"/>
    <property type="match status" value="1"/>
</dbReference>
<evidence type="ECO:0000259" key="3">
    <source>
        <dbReference type="PROSITE" id="PS50919"/>
    </source>
</evidence>
<keyword evidence="5" id="KW-1185">Reference proteome</keyword>
<feature type="domain" description="MIR" evidence="3">
    <location>
        <begin position="136"/>
        <end position="190"/>
    </location>
</feature>
<dbReference type="EMBL" id="DS113617">
    <property type="protein sequence ID" value="EAX99992.1"/>
    <property type="molecule type" value="Genomic_DNA"/>
</dbReference>
<dbReference type="SMART" id="SM00472">
    <property type="entry name" value="MIR"/>
    <property type="match status" value="3"/>
</dbReference>
<keyword evidence="2" id="KW-0677">Repeat</keyword>
<proteinExistence type="predicted"/>
<dbReference type="PROSITE" id="PS50919">
    <property type="entry name" value="MIR"/>
    <property type="match status" value="3"/>
</dbReference>
<dbReference type="InterPro" id="IPR036300">
    <property type="entry name" value="MIR_dom_sf"/>
</dbReference>
<dbReference type="PANTHER" id="PTHR46809">
    <property type="entry name" value="STROMAL CELL-DERIVED FACTOR 2-LIKE PROTEIN"/>
    <property type="match status" value="1"/>
</dbReference>
<dbReference type="AlphaFoldDB" id="A2F4Y9"/>
<dbReference type="OrthoDB" id="5588846at2759"/>
<sequence length="195" mass="22062">MFVATLLKISQSRIAPTEPVPVTYYSIIKLQNANTGLMLSSIEVSYQTGSTQQLVRGVNRTKYGRAENYWTVLPVQNSTIHQGEIVKCGDRLRLRHTVTNKYLHSHAITAQLEKGYEVSAFDGSDTGDVWQMKCNQQNVLVGDNVKLLHIDTNYYLNANATGMYIPEIMGEHEIYGSETDENAYWFVRFGVFVSK</sequence>
<evidence type="ECO:0000313" key="5">
    <source>
        <dbReference type="Proteomes" id="UP000001542"/>
    </source>
</evidence>
<name>A2F4Y9_TRIV3</name>
<dbReference type="Pfam" id="PF02815">
    <property type="entry name" value="MIR"/>
    <property type="match status" value="1"/>
</dbReference>
<dbReference type="RefSeq" id="XP_001312922.1">
    <property type="nucleotide sequence ID" value="XM_001312921.1"/>
</dbReference>
<protein>
    <submittedName>
        <fullName evidence="4">MIR domain containing protein</fullName>
    </submittedName>
</protein>
<evidence type="ECO:0000256" key="2">
    <source>
        <dbReference type="ARBA" id="ARBA00022737"/>
    </source>
</evidence>
<dbReference type="SMR" id="A2F4Y9"/>
<evidence type="ECO:0000313" key="4">
    <source>
        <dbReference type="EMBL" id="EAX99992.1"/>
    </source>
</evidence>
<dbReference type="KEGG" id="tva:4757812"/>
<dbReference type="STRING" id="5722.A2F4Y9"/>
<dbReference type="InParanoid" id="A2F4Y9"/>